<dbReference type="GO" id="GO:0004252">
    <property type="term" value="F:serine-type endopeptidase activity"/>
    <property type="evidence" value="ECO:0007669"/>
    <property type="project" value="UniProtKB-UniRule"/>
</dbReference>
<dbReference type="Gene3D" id="3.40.50.200">
    <property type="entry name" value="Peptidase S8/S53 domain"/>
    <property type="match status" value="1"/>
</dbReference>
<feature type="active site" description="Charge relay system" evidence="5">
    <location>
        <position position="152"/>
    </location>
</feature>
<keyword evidence="7" id="KW-0732">Signal</keyword>
<dbReference type="GO" id="GO:0006508">
    <property type="term" value="P:proteolysis"/>
    <property type="evidence" value="ECO:0007669"/>
    <property type="project" value="UniProtKB-KW"/>
</dbReference>
<dbReference type="PANTHER" id="PTHR43806:SF11">
    <property type="entry name" value="CEREVISIN-RELATED"/>
    <property type="match status" value="1"/>
</dbReference>
<dbReference type="PANTHER" id="PTHR43806">
    <property type="entry name" value="PEPTIDASE S8"/>
    <property type="match status" value="1"/>
</dbReference>
<keyword evidence="2 5" id="KW-0645">Protease</keyword>
<dbReference type="Pfam" id="PF05922">
    <property type="entry name" value="Inhibitor_I9"/>
    <property type="match status" value="1"/>
</dbReference>
<reference evidence="10" key="1">
    <citation type="journal article" date="2020" name="Fungal Divers.">
        <title>Resolving the Mortierellaceae phylogeny through synthesis of multi-gene phylogenetics and phylogenomics.</title>
        <authorList>
            <person name="Vandepol N."/>
            <person name="Liber J."/>
            <person name="Desiro A."/>
            <person name="Na H."/>
            <person name="Kennedy M."/>
            <person name="Barry K."/>
            <person name="Grigoriev I.V."/>
            <person name="Miller A.N."/>
            <person name="O'Donnell K."/>
            <person name="Stajich J.E."/>
            <person name="Bonito G."/>
        </authorList>
    </citation>
    <scope>NUCLEOTIDE SEQUENCE</scope>
    <source>
        <strain evidence="10">KOD948</strain>
    </source>
</reference>
<evidence type="ECO:0000256" key="2">
    <source>
        <dbReference type="ARBA" id="ARBA00022670"/>
    </source>
</evidence>
<gene>
    <name evidence="10" type="ORF">BG011_009729</name>
</gene>
<evidence type="ECO:0000256" key="4">
    <source>
        <dbReference type="ARBA" id="ARBA00022825"/>
    </source>
</evidence>
<evidence type="ECO:0000256" key="3">
    <source>
        <dbReference type="ARBA" id="ARBA00022801"/>
    </source>
</evidence>
<feature type="active site" description="Charge relay system" evidence="5">
    <location>
        <position position="184"/>
    </location>
</feature>
<dbReference type="SUPFAM" id="SSF54897">
    <property type="entry name" value="Protease propeptides/inhibitors"/>
    <property type="match status" value="1"/>
</dbReference>
<dbReference type="PROSITE" id="PS00138">
    <property type="entry name" value="SUBTILASE_SER"/>
    <property type="match status" value="1"/>
</dbReference>
<comment type="caution">
    <text evidence="10">The sequence shown here is derived from an EMBL/GenBank/DDBJ whole genome shotgun (WGS) entry which is preliminary data.</text>
</comment>
<feature type="signal peptide" evidence="7">
    <location>
        <begin position="1"/>
        <end position="20"/>
    </location>
</feature>
<evidence type="ECO:0000256" key="6">
    <source>
        <dbReference type="RuleBase" id="RU003355"/>
    </source>
</evidence>
<dbReference type="InterPro" id="IPR015500">
    <property type="entry name" value="Peptidase_S8_subtilisin-rel"/>
</dbReference>
<name>A0A9P6PKQ3_9FUNG</name>
<accession>A0A9P6PKQ3</accession>
<dbReference type="PRINTS" id="PR00723">
    <property type="entry name" value="SUBTILISIN"/>
</dbReference>
<dbReference type="OrthoDB" id="206201at2759"/>
<keyword evidence="4 5" id="KW-0720">Serine protease</keyword>
<feature type="chain" id="PRO_5040131614" evidence="7">
    <location>
        <begin position="21"/>
        <end position="394"/>
    </location>
</feature>
<dbReference type="FunFam" id="3.40.50.200:FF:000014">
    <property type="entry name" value="Proteinase K"/>
    <property type="match status" value="1"/>
</dbReference>
<keyword evidence="3 5" id="KW-0378">Hydrolase</keyword>
<dbReference type="InterPro" id="IPR023827">
    <property type="entry name" value="Peptidase_S8_Asp-AS"/>
</dbReference>
<evidence type="ECO:0000259" key="8">
    <source>
        <dbReference type="Pfam" id="PF00082"/>
    </source>
</evidence>
<dbReference type="PROSITE" id="PS00137">
    <property type="entry name" value="SUBTILASE_HIS"/>
    <property type="match status" value="1"/>
</dbReference>
<feature type="domain" description="Peptidase S8/S53" evidence="8">
    <location>
        <begin position="143"/>
        <end position="362"/>
    </location>
</feature>
<dbReference type="InterPro" id="IPR023828">
    <property type="entry name" value="Peptidase_S8_Ser-AS"/>
</dbReference>
<sequence length="394" mass="41382">MKYTGLFLFAVVALFSTSEAAPLIRSNAGKPIPGSYIVVLKDGKTLNDFVPKFNAMARRQNARSRGRKSTLNREFKNLHAFSATVGSAALKELLASDEVEYVEEDQIVTLNAVQQRPPNWGLTRISQRRRNLNAPYTFQNAAGQGVTAYVIDTGINTSHRDFNGRAIMGANFIQGSPNTDQNGHGSHVAGTIGGNMYGVAKKVRLVGVKVLDARGSGAFSGIIAGMDWVARDARGKRAVVNMSLGGGRSQAVDAAAARLYNAGISVMVAAGNDRNADACNGSPSGARGVLTVGASDAYDRIATFSSWGRCVDIFGPGVDIASAWIGSTTAVNTISGTSMATPHVAGVAALLMSAESSLNNPDAVYNRLVQLSTPNVISGALRGSANRLLFNNAV</sequence>
<dbReference type="PROSITE" id="PS51892">
    <property type="entry name" value="SUBTILASE"/>
    <property type="match status" value="1"/>
</dbReference>
<dbReference type="CDD" id="cd04077">
    <property type="entry name" value="Peptidases_S8_PCSK9_ProteinaseK_like"/>
    <property type="match status" value="1"/>
</dbReference>
<proteinExistence type="inferred from homology"/>
<dbReference type="InterPro" id="IPR034193">
    <property type="entry name" value="PCSK9_ProteinaseK-like"/>
</dbReference>
<dbReference type="Gene3D" id="3.30.70.80">
    <property type="entry name" value="Peptidase S8 propeptide/proteinase inhibitor I9"/>
    <property type="match status" value="1"/>
</dbReference>
<evidence type="ECO:0000256" key="7">
    <source>
        <dbReference type="SAM" id="SignalP"/>
    </source>
</evidence>
<dbReference type="SUPFAM" id="SSF52743">
    <property type="entry name" value="Subtilisin-like"/>
    <property type="match status" value="1"/>
</dbReference>
<keyword evidence="11" id="KW-1185">Reference proteome</keyword>
<dbReference type="PROSITE" id="PS00136">
    <property type="entry name" value="SUBTILASE_ASP"/>
    <property type="match status" value="1"/>
</dbReference>
<feature type="domain" description="Inhibitor I9" evidence="9">
    <location>
        <begin position="35"/>
        <end position="110"/>
    </location>
</feature>
<evidence type="ECO:0000256" key="5">
    <source>
        <dbReference type="PROSITE-ProRule" id="PRU01240"/>
    </source>
</evidence>
<evidence type="ECO:0000256" key="1">
    <source>
        <dbReference type="ARBA" id="ARBA00011073"/>
    </source>
</evidence>
<dbReference type="GO" id="GO:0005615">
    <property type="term" value="C:extracellular space"/>
    <property type="evidence" value="ECO:0007669"/>
    <property type="project" value="TreeGrafter"/>
</dbReference>
<dbReference type="InterPro" id="IPR037045">
    <property type="entry name" value="S8pro/Inhibitor_I9_sf"/>
</dbReference>
<dbReference type="Pfam" id="PF00082">
    <property type="entry name" value="Peptidase_S8"/>
    <property type="match status" value="1"/>
</dbReference>
<evidence type="ECO:0000259" key="9">
    <source>
        <dbReference type="Pfam" id="PF05922"/>
    </source>
</evidence>
<dbReference type="EMBL" id="JAAAJA010000895">
    <property type="protein sequence ID" value="KAG0248933.1"/>
    <property type="molecule type" value="Genomic_DNA"/>
</dbReference>
<dbReference type="AlphaFoldDB" id="A0A9P6PKQ3"/>
<dbReference type="InterPro" id="IPR000209">
    <property type="entry name" value="Peptidase_S8/S53_dom"/>
</dbReference>
<feature type="active site" description="Charge relay system" evidence="5">
    <location>
        <position position="338"/>
    </location>
</feature>
<dbReference type="InterPro" id="IPR022398">
    <property type="entry name" value="Peptidase_S8_His-AS"/>
</dbReference>
<evidence type="ECO:0000313" key="10">
    <source>
        <dbReference type="EMBL" id="KAG0248933.1"/>
    </source>
</evidence>
<organism evidence="10 11">
    <name type="scientific">Mortierella polycephala</name>
    <dbReference type="NCBI Taxonomy" id="41804"/>
    <lineage>
        <taxon>Eukaryota</taxon>
        <taxon>Fungi</taxon>
        <taxon>Fungi incertae sedis</taxon>
        <taxon>Mucoromycota</taxon>
        <taxon>Mortierellomycotina</taxon>
        <taxon>Mortierellomycetes</taxon>
        <taxon>Mortierellales</taxon>
        <taxon>Mortierellaceae</taxon>
        <taxon>Mortierella</taxon>
    </lineage>
</organism>
<dbReference type="Proteomes" id="UP000726737">
    <property type="component" value="Unassembled WGS sequence"/>
</dbReference>
<comment type="similarity">
    <text evidence="1 5 6">Belongs to the peptidase S8 family.</text>
</comment>
<protein>
    <submittedName>
        <fullName evidence="10">Uncharacterized protein</fullName>
    </submittedName>
</protein>
<dbReference type="InterPro" id="IPR050131">
    <property type="entry name" value="Peptidase_S8_subtilisin-like"/>
</dbReference>
<dbReference type="InterPro" id="IPR036852">
    <property type="entry name" value="Peptidase_S8/S53_dom_sf"/>
</dbReference>
<evidence type="ECO:0000313" key="11">
    <source>
        <dbReference type="Proteomes" id="UP000726737"/>
    </source>
</evidence>
<dbReference type="InterPro" id="IPR010259">
    <property type="entry name" value="S8pro/Inhibitor_I9"/>
</dbReference>